<evidence type="ECO:0000313" key="2">
    <source>
        <dbReference type="EMBL" id="MCB6184733.1"/>
    </source>
</evidence>
<feature type="transmembrane region" description="Helical" evidence="1">
    <location>
        <begin position="15"/>
        <end position="38"/>
    </location>
</feature>
<sequence>MKTSNTVLPWYKHKWLWFLLAGPLVVVAASVVTIYYAVTTKDSLIVDDYYKEGTTINEVIVKDETASKLGITAQLVMGEDKKIRVFLKQTTGEPVYDHLALFFQHAVDQKQDKHFNLYPEGAPGSYVSSPIDLKVGKWYMDITDPKKTWQLSGEIQTNKEFQVNLKAK</sequence>
<dbReference type="EMBL" id="JAJBZT010000009">
    <property type="protein sequence ID" value="MCB6184733.1"/>
    <property type="molecule type" value="Genomic_DNA"/>
</dbReference>
<comment type="caution">
    <text evidence="2">The sequence shown here is derived from an EMBL/GenBank/DDBJ whole genome shotgun (WGS) entry which is preliminary data.</text>
</comment>
<evidence type="ECO:0000313" key="3">
    <source>
        <dbReference type="Proteomes" id="UP001165395"/>
    </source>
</evidence>
<dbReference type="InterPro" id="IPR008620">
    <property type="entry name" value="FixH"/>
</dbReference>
<gene>
    <name evidence="2" type="ORF">LIN78_14385</name>
</gene>
<dbReference type="Pfam" id="PF05751">
    <property type="entry name" value="FixH"/>
    <property type="match status" value="1"/>
</dbReference>
<protein>
    <submittedName>
        <fullName evidence="2">FixH family protein</fullName>
    </submittedName>
</protein>
<keyword evidence="3" id="KW-1185">Reference proteome</keyword>
<dbReference type="RefSeq" id="WP_227181554.1">
    <property type="nucleotide sequence ID" value="NZ_JAJBZT010000009.1"/>
</dbReference>
<dbReference type="Proteomes" id="UP001165395">
    <property type="component" value="Unassembled WGS sequence"/>
</dbReference>
<name>A0ABS8D938_9NEIS</name>
<reference evidence="2" key="1">
    <citation type="submission" date="2021-10" db="EMBL/GenBank/DDBJ databases">
        <title>The complete genome sequence of Leeia sp. TBRC 13508.</title>
        <authorList>
            <person name="Charoenyingcharoen P."/>
            <person name="Yukphan P."/>
        </authorList>
    </citation>
    <scope>NUCLEOTIDE SEQUENCE</scope>
    <source>
        <strain evidence="2">TBRC 13508</strain>
    </source>
</reference>
<accession>A0ABS8D938</accession>
<keyword evidence="1" id="KW-1133">Transmembrane helix</keyword>
<keyword evidence="1" id="KW-0472">Membrane</keyword>
<proteinExistence type="predicted"/>
<keyword evidence="1" id="KW-0812">Transmembrane</keyword>
<organism evidence="2 3">
    <name type="scientific">Leeia speluncae</name>
    <dbReference type="NCBI Taxonomy" id="2884804"/>
    <lineage>
        <taxon>Bacteria</taxon>
        <taxon>Pseudomonadati</taxon>
        <taxon>Pseudomonadota</taxon>
        <taxon>Betaproteobacteria</taxon>
        <taxon>Neisseriales</taxon>
        <taxon>Leeiaceae</taxon>
        <taxon>Leeia</taxon>
    </lineage>
</organism>
<evidence type="ECO:0000256" key="1">
    <source>
        <dbReference type="SAM" id="Phobius"/>
    </source>
</evidence>